<sequence>MRSGTGAAAAASTQDPVGIQDPVVTKDPVVIVGSGHSGVAVAAGLRTRGWEGNILLIDAENELPYERPPLSKEFLKDGAPDESAVLRKEKFYADKGIGRLAGVTAESIDRNGRTVLLSNGTRQAYHRLVIATGSRARPLTVPGAGLAGVRSLRTRGDALELRRLLVPGSRVAIIGAGYIGLEVAAAAAAKGCEVTVLEFQDRVMSRVTSAPVSRHFEQLHERNGVRFVFGAAVTSIDGGQRAERVTVADGTVFPADVVLAGIGVIPNQELAARAGIDCRDGILVDGDGRTSDPAIYASGDVTRFTSPIDGASQRLECIQNALAQADRVAAHIAGQTAAEPEIPWFWTVQHGIRLQTAGVRHPEDQVIVRGEPSGGKFSVVYLRDGRLAAVDTIANLSDFRTAKRLIGQGARIDPLLAADPRVPLAEAISGATNHSHADLTAARS</sequence>
<dbReference type="Pfam" id="PF14759">
    <property type="entry name" value="Reductase_C"/>
    <property type="match status" value="1"/>
</dbReference>
<dbReference type="SUPFAM" id="SSF55424">
    <property type="entry name" value="FAD/NAD-linked reductases, dimerisation (C-terminal) domain"/>
    <property type="match status" value="1"/>
</dbReference>
<dbReference type="PANTHER" id="PTHR43557">
    <property type="entry name" value="APOPTOSIS-INDUCING FACTOR 1"/>
    <property type="match status" value="1"/>
</dbReference>
<dbReference type="InterPro" id="IPR023753">
    <property type="entry name" value="FAD/NAD-binding_dom"/>
</dbReference>
<evidence type="ECO:0000313" key="8">
    <source>
        <dbReference type="EMBL" id="XCH12196.1"/>
    </source>
</evidence>
<dbReference type="AlphaFoldDB" id="A0AAU8EU79"/>
<dbReference type="InterPro" id="IPR036188">
    <property type="entry name" value="FAD/NAD-bd_sf"/>
</dbReference>
<protein>
    <submittedName>
        <fullName evidence="8">FAD-dependent oxidoreductase</fullName>
    </submittedName>
</protein>
<keyword evidence="4" id="KW-0560">Oxidoreductase</keyword>
<dbReference type="Pfam" id="PF07992">
    <property type="entry name" value="Pyr_redox_2"/>
    <property type="match status" value="1"/>
</dbReference>
<dbReference type="RefSeq" id="WP_353712354.1">
    <property type="nucleotide sequence ID" value="NZ_CP159279.1"/>
</dbReference>
<dbReference type="PRINTS" id="PR00368">
    <property type="entry name" value="FADPNR"/>
</dbReference>
<evidence type="ECO:0000259" key="6">
    <source>
        <dbReference type="Pfam" id="PF07992"/>
    </source>
</evidence>
<dbReference type="Gene3D" id="3.50.50.60">
    <property type="entry name" value="FAD/NAD(P)-binding domain"/>
    <property type="match status" value="2"/>
</dbReference>
<evidence type="ECO:0000259" key="7">
    <source>
        <dbReference type="Pfam" id="PF14759"/>
    </source>
</evidence>
<evidence type="ECO:0000256" key="5">
    <source>
        <dbReference type="SAM" id="MobiDB-lite"/>
    </source>
</evidence>
<keyword evidence="3" id="KW-0274">FAD</keyword>
<dbReference type="SUPFAM" id="SSF51905">
    <property type="entry name" value="FAD/NAD(P)-binding domain"/>
    <property type="match status" value="1"/>
</dbReference>
<accession>A0AAU8EU79</accession>
<dbReference type="InterPro" id="IPR016156">
    <property type="entry name" value="FAD/NAD-linked_Rdtase_dimer_sf"/>
</dbReference>
<feature type="domain" description="FAD/NAD(P)-binding" evidence="6">
    <location>
        <begin position="29"/>
        <end position="325"/>
    </location>
</feature>
<dbReference type="GO" id="GO:0016651">
    <property type="term" value="F:oxidoreductase activity, acting on NAD(P)H"/>
    <property type="evidence" value="ECO:0007669"/>
    <property type="project" value="TreeGrafter"/>
</dbReference>
<name>A0AAU8EU79_9MICC</name>
<dbReference type="EMBL" id="CP159279">
    <property type="protein sequence ID" value="XCH12196.1"/>
    <property type="molecule type" value="Genomic_DNA"/>
</dbReference>
<evidence type="ECO:0000256" key="3">
    <source>
        <dbReference type="ARBA" id="ARBA00022827"/>
    </source>
</evidence>
<dbReference type="GO" id="GO:0005737">
    <property type="term" value="C:cytoplasm"/>
    <property type="evidence" value="ECO:0007669"/>
    <property type="project" value="TreeGrafter"/>
</dbReference>
<organism evidence="8">
    <name type="scientific">Arthrobacter sp. K5</name>
    <dbReference type="NCBI Taxonomy" id="2839623"/>
    <lineage>
        <taxon>Bacteria</taxon>
        <taxon>Bacillati</taxon>
        <taxon>Actinomycetota</taxon>
        <taxon>Actinomycetes</taxon>
        <taxon>Micrococcales</taxon>
        <taxon>Micrococcaceae</taxon>
        <taxon>Arthrobacter</taxon>
    </lineage>
</organism>
<evidence type="ECO:0000256" key="4">
    <source>
        <dbReference type="ARBA" id="ARBA00023002"/>
    </source>
</evidence>
<dbReference type="InterPro" id="IPR050446">
    <property type="entry name" value="FAD-oxidoreductase/Apoptosis"/>
</dbReference>
<comment type="cofactor">
    <cofactor evidence="1">
        <name>FAD</name>
        <dbReference type="ChEBI" id="CHEBI:57692"/>
    </cofactor>
</comment>
<evidence type="ECO:0000256" key="1">
    <source>
        <dbReference type="ARBA" id="ARBA00001974"/>
    </source>
</evidence>
<feature type="compositionally biased region" description="Low complexity" evidence="5">
    <location>
        <begin position="1"/>
        <end position="13"/>
    </location>
</feature>
<dbReference type="Gene3D" id="3.30.390.30">
    <property type="match status" value="1"/>
</dbReference>
<proteinExistence type="predicted"/>
<keyword evidence="2" id="KW-0285">Flavoprotein</keyword>
<dbReference type="PANTHER" id="PTHR43557:SF2">
    <property type="entry name" value="RIESKE DOMAIN-CONTAINING PROTEIN-RELATED"/>
    <property type="match status" value="1"/>
</dbReference>
<dbReference type="InterPro" id="IPR028202">
    <property type="entry name" value="Reductase_C"/>
</dbReference>
<reference evidence="8" key="1">
    <citation type="submission" date="2024-06" db="EMBL/GenBank/DDBJ databases">
        <title>Biodegradation of dimethachlon by Arthrobacter sp. K5: mechanistic insights and ecological implications.</title>
        <authorList>
            <person name="Hu S."/>
            <person name="Lu P."/>
        </authorList>
    </citation>
    <scope>NUCLEOTIDE SEQUENCE</scope>
    <source>
        <strain evidence="8">K5</strain>
    </source>
</reference>
<gene>
    <name evidence="8" type="ORF">ABRP34_04055</name>
</gene>
<evidence type="ECO:0000256" key="2">
    <source>
        <dbReference type="ARBA" id="ARBA00022630"/>
    </source>
</evidence>
<feature type="region of interest" description="Disordered" evidence="5">
    <location>
        <begin position="1"/>
        <end position="20"/>
    </location>
</feature>
<feature type="domain" description="Reductase C-terminal" evidence="7">
    <location>
        <begin position="344"/>
        <end position="427"/>
    </location>
</feature>
<dbReference type="PRINTS" id="PR00411">
    <property type="entry name" value="PNDRDTASEI"/>
</dbReference>